<dbReference type="RefSeq" id="WP_013703832.1">
    <property type="nucleotide sequence ID" value="NC_015387.1"/>
</dbReference>
<protein>
    <recommendedName>
        <fullName evidence="2">Putative membrane protein insertion efficiency factor</fullName>
    </recommendedName>
</protein>
<dbReference type="SMART" id="SM01234">
    <property type="entry name" value="Haemolytic"/>
    <property type="match status" value="1"/>
</dbReference>
<keyword evidence="2" id="KW-0997">Cell inner membrane</keyword>
<dbReference type="AlphaFoldDB" id="F2NM96"/>
<proteinExistence type="inferred from homology"/>
<evidence type="ECO:0000313" key="3">
    <source>
        <dbReference type="EMBL" id="AEB11784.1"/>
    </source>
</evidence>
<dbReference type="PANTHER" id="PTHR33383">
    <property type="entry name" value="MEMBRANE PROTEIN INSERTION EFFICIENCY FACTOR-RELATED"/>
    <property type="match status" value="1"/>
</dbReference>
<keyword evidence="2" id="KW-0472">Membrane</keyword>
<dbReference type="GO" id="GO:0005886">
    <property type="term" value="C:plasma membrane"/>
    <property type="evidence" value="ECO:0007669"/>
    <property type="project" value="UniProtKB-SubCell"/>
</dbReference>
<dbReference type="eggNOG" id="COG0759">
    <property type="taxonomic scope" value="Bacteria"/>
</dbReference>
<accession>F2NM96</accession>
<organism evidence="3 4">
    <name type="scientific">Marinithermus hydrothermalis (strain DSM 14884 / JCM 11576 / T1)</name>
    <dbReference type="NCBI Taxonomy" id="869210"/>
    <lineage>
        <taxon>Bacteria</taxon>
        <taxon>Thermotogati</taxon>
        <taxon>Deinococcota</taxon>
        <taxon>Deinococci</taxon>
        <taxon>Thermales</taxon>
        <taxon>Thermaceae</taxon>
        <taxon>Marinithermus</taxon>
    </lineage>
</organism>
<dbReference type="STRING" id="869210.Marky_1042"/>
<dbReference type="PANTHER" id="PTHR33383:SF1">
    <property type="entry name" value="MEMBRANE PROTEIN INSERTION EFFICIENCY FACTOR-RELATED"/>
    <property type="match status" value="1"/>
</dbReference>
<name>F2NM96_MARHT</name>
<comment type="subcellular location">
    <subcellularLocation>
        <location evidence="2">Cell inner membrane</location>
        <topology evidence="2">Peripheral membrane protein</topology>
        <orientation evidence="2">Cytoplasmic side</orientation>
    </subcellularLocation>
</comment>
<dbReference type="InterPro" id="IPR002696">
    <property type="entry name" value="Membr_insert_effic_factor_YidD"/>
</dbReference>
<dbReference type="Proteomes" id="UP000007030">
    <property type="component" value="Chromosome"/>
</dbReference>
<dbReference type="KEGG" id="mhd:Marky_1042"/>
<gene>
    <name evidence="3" type="ordered locus">Marky_1042</name>
</gene>
<dbReference type="NCBIfam" id="TIGR00278">
    <property type="entry name" value="membrane protein insertion efficiency factor YidD"/>
    <property type="match status" value="1"/>
</dbReference>
<dbReference type="Pfam" id="PF01809">
    <property type="entry name" value="YidD"/>
    <property type="match status" value="1"/>
</dbReference>
<reference evidence="3 4" key="1">
    <citation type="journal article" date="2012" name="Stand. Genomic Sci.">
        <title>Complete genome sequence of the aerobic, heterotroph Marinithermus hydrothermalis type strain (T1(T)) from a deep-sea hydrothermal vent chimney.</title>
        <authorList>
            <person name="Copeland A."/>
            <person name="Gu W."/>
            <person name="Yasawong M."/>
            <person name="Lapidus A."/>
            <person name="Lucas S."/>
            <person name="Deshpande S."/>
            <person name="Pagani I."/>
            <person name="Tapia R."/>
            <person name="Cheng J.F."/>
            <person name="Goodwin L.A."/>
            <person name="Pitluck S."/>
            <person name="Liolios K."/>
            <person name="Ivanova N."/>
            <person name="Mavromatis K."/>
            <person name="Mikhailova N."/>
            <person name="Pati A."/>
            <person name="Chen A."/>
            <person name="Palaniappan K."/>
            <person name="Land M."/>
            <person name="Pan C."/>
            <person name="Brambilla E.M."/>
            <person name="Rohde M."/>
            <person name="Tindall B.J."/>
            <person name="Sikorski J."/>
            <person name="Goker M."/>
            <person name="Detter J.C."/>
            <person name="Bristow J."/>
            <person name="Eisen J.A."/>
            <person name="Markowitz V."/>
            <person name="Hugenholtz P."/>
            <person name="Kyrpides N.C."/>
            <person name="Klenk H.P."/>
            <person name="Woyke T."/>
        </authorList>
    </citation>
    <scope>NUCLEOTIDE SEQUENCE [LARGE SCALE GENOMIC DNA]</scope>
    <source>
        <strain evidence="4">DSM 14884 / JCM 11576 / T1</strain>
    </source>
</reference>
<dbReference type="EMBL" id="CP002630">
    <property type="protein sequence ID" value="AEB11784.1"/>
    <property type="molecule type" value="Genomic_DNA"/>
</dbReference>
<evidence type="ECO:0000313" key="4">
    <source>
        <dbReference type="Proteomes" id="UP000007030"/>
    </source>
</evidence>
<evidence type="ECO:0000256" key="2">
    <source>
        <dbReference type="HAMAP-Rule" id="MF_00386"/>
    </source>
</evidence>
<dbReference type="OrthoDB" id="9801753at2"/>
<evidence type="ECO:0000256" key="1">
    <source>
        <dbReference type="ARBA" id="ARBA00022475"/>
    </source>
</evidence>
<comment type="similarity">
    <text evidence="2">Belongs to the UPF0161 family.</text>
</comment>
<keyword evidence="4" id="KW-1185">Reference proteome</keyword>
<dbReference type="HOGENOM" id="CLU_144811_6_0_0"/>
<sequence>MRTLLIGLIRGYQRFISPLKPPSCRFHPTCSHYAVEAIRIHGAVLGSYLAVRRILRCHPLNPGGFDPVPPAPRRTEER</sequence>
<comment type="function">
    <text evidence="2">Could be involved in insertion of integral membrane proteins into the membrane.</text>
</comment>
<keyword evidence="1 2" id="KW-1003">Cell membrane</keyword>
<dbReference type="HAMAP" id="MF_00386">
    <property type="entry name" value="UPF0161_YidD"/>
    <property type="match status" value="1"/>
</dbReference>